<feature type="chain" id="PRO_5041461625" evidence="5">
    <location>
        <begin position="31"/>
        <end position="355"/>
    </location>
</feature>
<dbReference type="Proteomes" id="UP001164390">
    <property type="component" value="Chromosome"/>
</dbReference>
<dbReference type="PROSITE" id="PS51935">
    <property type="entry name" value="NLPC_P60"/>
    <property type="match status" value="1"/>
</dbReference>
<dbReference type="InterPro" id="IPR051202">
    <property type="entry name" value="Peptidase_C40"/>
</dbReference>
<dbReference type="SUPFAM" id="SSF54001">
    <property type="entry name" value="Cysteine proteinases"/>
    <property type="match status" value="1"/>
</dbReference>
<dbReference type="InterPro" id="IPR000064">
    <property type="entry name" value="NLP_P60_dom"/>
</dbReference>
<dbReference type="Gene3D" id="3.90.1720.10">
    <property type="entry name" value="endopeptidase domain like (from Nostoc punctiforme)"/>
    <property type="match status" value="1"/>
</dbReference>
<keyword evidence="4" id="KW-0788">Thiol protease</keyword>
<feature type="domain" description="NlpC/P60" evidence="6">
    <location>
        <begin position="222"/>
        <end position="346"/>
    </location>
</feature>
<evidence type="ECO:0000256" key="1">
    <source>
        <dbReference type="ARBA" id="ARBA00007074"/>
    </source>
</evidence>
<sequence length="355" mass="37806">MQLTSFARAAAVTVVAGALIGSTSTTMSSAAPADAPPGGSLQPGDTAYVDVSVATAWVAPDTARPVDAQATGDPVDITGWVDTMTLAERRWLVGDLETQALFGAEVTVLQISGDWVEVAVHGQPTPRNDLGYPGWIPATQLRPAPRYGAAVDRAPFALVTATSTQLSRGRSGRAPMMDLSMNTRLPKLRRVGDAVKVSTPRGPAWVPAADVAVHHDEDDIPTPTGADIVRTAKKFLGLPYLWAGTSAFGFDCSGFTHTVYGVHGVRIPRDAGPQAEIGTPVAESDLRSGDLVFFGETRIHHVGIYAGDGYVIDAPTNSDTEESPLEYVPLKEHRYYWEYAGARRVLPSGQHPQPR</sequence>
<dbReference type="Pfam" id="PF00877">
    <property type="entry name" value="NLPC_P60"/>
    <property type="match status" value="1"/>
</dbReference>
<dbReference type="EMBL" id="CP094970">
    <property type="protein sequence ID" value="UYM04762.1"/>
    <property type="molecule type" value="Genomic_DNA"/>
</dbReference>
<accession>A0AA46TG63</accession>
<keyword evidence="2" id="KW-0645">Protease</keyword>
<proteinExistence type="inferred from homology"/>
<dbReference type="RefSeq" id="WP_271633520.1">
    <property type="nucleotide sequence ID" value="NZ_CP094970.1"/>
</dbReference>
<keyword evidence="3" id="KW-0378">Hydrolase</keyword>
<keyword evidence="8" id="KW-1185">Reference proteome</keyword>
<dbReference type="InterPro" id="IPR041382">
    <property type="entry name" value="SH3_16"/>
</dbReference>
<keyword evidence="5" id="KW-0732">Signal</keyword>
<feature type="signal peptide" evidence="5">
    <location>
        <begin position="1"/>
        <end position="30"/>
    </location>
</feature>
<evidence type="ECO:0000259" key="6">
    <source>
        <dbReference type="PROSITE" id="PS51935"/>
    </source>
</evidence>
<gene>
    <name evidence="7" type="ORF">L0C25_19830</name>
</gene>
<dbReference type="KEGG" id="sgrg:L0C25_19830"/>
<dbReference type="AlphaFoldDB" id="A0AA46TG63"/>
<dbReference type="PANTHER" id="PTHR47053">
    <property type="entry name" value="MUREIN DD-ENDOPEPTIDASE MEPH-RELATED"/>
    <property type="match status" value="1"/>
</dbReference>
<name>A0AA46TG63_9ACTN</name>
<dbReference type="GO" id="GO:0008234">
    <property type="term" value="F:cysteine-type peptidase activity"/>
    <property type="evidence" value="ECO:0007669"/>
    <property type="project" value="UniProtKB-KW"/>
</dbReference>
<evidence type="ECO:0000256" key="5">
    <source>
        <dbReference type="SAM" id="SignalP"/>
    </source>
</evidence>
<evidence type="ECO:0000313" key="8">
    <source>
        <dbReference type="Proteomes" id="UP001164390"/>
    </source>
</evidence>
<comment type="similarity">
    <text evidence="1">Belongs to the peptidase C40 family.</text>
</comment>
<dbReference type="InterPro" id="IPR057812">
    <property type="entry name" value="SH3_YKFC_2nd"/>
</dbReference>
<dbReference type="PANTHER" id="PTHR47053:SF3">
    <property type="entry name" value="GAMMA-D-GLUTAMYL-L-LYSINE DIPEPTIDYL-PEPTIDASE"/>
    <property type="match status" value="1"/>
</dbReference>
<evidence type="ECO:0000256" key="3">
    <source>
        <dbReference type="ARBA" id="ARBA00022801"/>
    </source>
</evidence>
<evidence type="ECO:0000256" key="4">
    <source>
        <dbReference type="ARBA" id="ARBA00022807"/>
    </source>
</evidence>
<organism evidence="7 8">
    <name type="scientific">Solicola gregarius</name>
    <dbReference type="NCBI Taxonomy" id="2908642"/>
    <lineage>
        <taxon>Bacteria</taxon>
        <taxon>Bacillati</taxon>
        <taxon>Actinomycetota</taxon>
        <taxon>Actinomycetes</taxon>
        <taxon>Propionibacteriales</taxon>
        <taxon>Nocardioidaceae</taxon>
        <taxon>Solicola</taxon>
    </lineage>
</organism>
<evidence type="ECO:0000256" key="2">
    <source>
        <dbReference type="ARBA" id="ARBA00022670"/>
    </source>
</evidence>
<dbReference type="InterPro" id="IPR038765">
    <property type="entry name" value="Papain-like_cys_pep_sf"/>
</dbReference>
<dbReference type="Pfam" id="PF23795">
    <property type="entry name" value="SH3_YKFC_2nd"/>
    <property type="match status" value="1"/>
</dbReference>
<dbReference type="GO" id="GO:0006508">
    <property type="term" value="P:proteolysis"/>
    <property type="evidence" value="ECO:0007669"/>
    <property type="project" value="UniProtKB-KW"/>
</dbReference>
<protein>
    <submittedName>
        <fullName evidence="7">NlpC/P60 family protein</fullName>
    </submittedName>
</protein>
<evidence type="ECO:0000313" key="7">
    <source>
        <dbReference type="EMBL" id="UYM04762.1"/>
    </source>
</evidence>
<dbReference type="Pfam" id="PF18348">
    <property type="entry name" value="SH3_16"/>
    <property type="match status" value="1"/>
</dbReference>
<reference evidence="7" key="1">
    <citation type="submission" date="2022-01" db="EMBL/GenBank/DDBJ databases">
        <title>Nocardioidaceae gen. sp. A5X3R13.</title>
        <authorList>
            <person name="Lopez Marin M.A."/>
            <person name="Uhlik O."/>
        </authorList>
    </citation>
    <scope>NUCLEOTIDE SEQUENCE</scope>
    <source>
        <strain evidence="7">A5X3R13</strain>
    </source>
</reference>
<dbReference type="Gene3D" id="2.30.30.40">
    <property type="entry name" value="SH3 Domains"/>
    <property type="match status" value="1"/>
</dbReference>